<dbReference type="EMBL" id="CAMXCT020003334">
    <property type="protein sequence ID" value="CAL1157179.1"/>
    <property type="molecule type" value="Genomic_DNA"/>
</dbReference>
<evidence type="ECO:0000259" key="2">
    <source>
        <dbReference type="Pfam" id="PF04446"/>
    </source>
</evidence>
<dbReference type="InterPro" id="IPR007537">
    <property type="entry name" value="tRNAHis_GuaTrfase_Thg1"/>
</dbReference>
<reference evidence="4 5" key="2">
    <citation type="submission" date="2024-05" db="EMBL/GenBank/DDBJ databases">
        <authorList>
            <person name="Chen Y."/>
            <person name="Shah S."/>
            <person name="Dougan E. K."/>
            <person name="Thang M."/>
            <person name="Chan C."/>
        </authorList>
    </citation>
    <scope>NUCLEOTIDE SEQUENCE [LARGE SCALE GENOMIC DNA]</scope>
</reference>
<dbReference type="Pfam" id="PF04446">
    <property type="entry name" value="Thg1"/>
    <property type="match status" value="1"/>
</dbReference>
<feature type="domain" description="tRNAHis guanylyltransferase catalytic" evidence="2">
    <location>
        <begin position="120"/>
        <end position="252"/>
    </location>
</feature>
<evidence type="ECO:0000256" key="1">
    <source>
        <dbReference type="SAM" id="MobiDB-lite"/>
    </source>
</evidence>
<dbReference type="InterPro" id="IPR024956">
    <property type="entry name" value="tRNAHis_GuaTrfase_cat"/>
</dbReference>
<evidence type="ECO:0000313" key="4">
    <source>
        <dbReference type="EMBL" id="CAL4791116.1"/>
    </source>
</evidence>
<dbReference type="PANTHER" id="PTHR12729:SF1">
    <property type="entry name" value="TRNAHIS GUANYLYLTRANSFERASE CATALYTIC DOMAIN-CONTAINING PROTEIN"/>
    <property type="match status" value="1"/>
</dbReference>
<dbReference type="AlphaFoldDB" id="A0A9P1G7G7"/>
<accession>A0A9P1G7G7</accession>
<keyword evidence="5" id="KW-1185">Reference proteome</keyword>
<dbReference type="EMBL" id="CAMXCT030003334">
    <property type="protein sequence ID" value="CAL4791116.1"/>
    <property type="molecule type" value="Genomic_DNA"/>
</dbReference>
<dbReference type="OrthoDB" id="5959761at2759"/>
<dbReference type="Proteomes" id="UP001152797">
    <property type="component" value="Unassembled WGS sequence"/>
</dbReference>
<dbReference type="GO" id="GO:0000287">
    <property type="term" value="F:magnesium ion binding"/>
    <property type="evidence" value="ECO:0007669"/>
    <property type="project" value="InterPro"/>
</dbReference>
<evidence type="ECO:0000313" key="5">
    <source>
        <dbReference type="Proteomes" id="UP001152797"/>
    </source>
</evidence>
<sequence>MISVQALHLRQIHSPWRPRSSFPHRPLEPRGAQRSAVCCAMAMAAMGRGQPKEADTETDRVDRDLRDDRDDLAHDLPGFARQLCRELQQKRPQKHDQIHDHELAPLIRKKWWTQLGRLLKAHEEYPHGLPDDAWISLRLDGCCWGTLMSRLKSSGVLNYGFREEIAETMVASCRAVMCEFGGVVGYTHSDEMTILVPPGPRLFDGRLSSWISLAASIATATCNRVLVNLAAKKGLVLEDTIVAHFDCRAGIFPSAFEAESLLLWRASDCNVNSASDAIKFSDAPMEVRGLNTIQKLIYLQGRGGLPLQRHQAYGSLLVRTETSEGSRVVLLNSGADSQPMHILNLFRKRSLIPERYLNGSSLQESGDVPEVKGDHEPPVSWPCTVPRCH</sequence>
<evidence type="ECO:0000313" key="3">
    <source>
        <dbReference type="EMBL" id="CAI4003804.1"/>
    </source>
</evidence>
<feature type="region of interest" description="Disordered" evidence="1">
    <location>
        <begin position="362"/>
        <end position="389"/>
    </location>
</feature>
<reference evidence="3" key="1">
    <citation type="submission" date="2022-10" db="EMBL/GenBank/DDBJ databases">
        <authorList>
            <person name="Chen Y."/>
            <person name="Dougan E. K."/>
            <person name="Chan C."/>
            <person name="Rhodes N."/>
            <person name="Thang M."/>
        </authorList>
    </citation>
    <scope>NUCLEOTIDE SEQUENCE</scope>
</reference>
<comment type="caution">
    <text evidence="3">The sequence shown here is derived from an EMBL/GenBank/DDBJ whole genome shotgun (WGS) entry which is preliminary data.</text>
</comment>
<organism evidence="3">
    <name type="scientific">Cladocopium goreaui</name>
    <dbReference type="NCBI Taxonomy" id="2562237"/>
    <lineage>
        <taxon>Eukaryota</taxon>
        <taxon>Sar</taxon>
        <taxon>Alveolata</taxon>
        <taxon>Dinophyceae</taxon>
        <taxon>Suessiales</taxon>
        <taxon>Symbiodiniaceae</taxon>
        <taxon>Cladocopium</taxon>
    </lineage>
</organism>
<dbReference type="PANTHER" id="PTHR12729">
    <property type="entry name" value="TRNA(HIS) GUANYLYLTRANSFERASE-RELATED"/>
    <property type="match status" value="1"/>
</dbReference>
<dbReference type="EMBL" id="CAMXCT010003334">
    <property type="protein sequence ID" value="CAI4003804.1"/>
    <property type="molecule type" value="Genomic_DNA"/>
</dbReference>
<gene>
    <name evidence="3" type="ORF">C1SCF055_LOCUS29635</name>
</gene>
<dbReference type="InterPro" id="IPR038469">
    <property type="entry name" value="tRNAHis_GuaTrfase_Thg1_sf"/>
</dbReference>
<proteinExistence type="predicted"/>
<name>A0A9P1G7G7_9DINO</name>
<protein>
    <submittedName>
        <fullName evidence="4">Alpha-1,2-Mannosidase</fullName>
    </submittedName>
</protein>
<dbReference type="Gene3D" id="3.30.70.3000">
    <property type="match status" value="1"/>
</dbReference>
<dbReference type="GO" id="GO:0008193">
    <property type="term" value="F:tRNA guanylyltransferase activity"/>
    <property type="evidence" value="ECO:0007669"/>
    <property type="project" value="InterPro"/>
</dbReference>
<dbReference type="GO" id="GO:0006400">
    <property type="term" value="P:tRNA modification"/>
    <property type="evidence" value="ECO:0007669"/>
    <property type="project" value="InterPro"/>
</dbReference>